<accession>A0A0C2D3E7</accession>
<comment type="caution">
    <text evidence="1">The sequence shown here is derived from an EMBL/GenBank/DDBJ whole genome shotgun (WGS) entry which is preliminary data.</text>
</comment>
<dbReference type="AlphaFoldDB" id="A0A0C2D3E7"/>
<evidence type="ECO:0000313" key="2">
    <source>
        <dbReference type="Proteomes" id="UP000031599"/>
    </source>
</evidence>
<gene>
    <name evidence="1" type="ORF">DB30_03001</name>
</gene>
<evidence type="ECO:0000313" key="1">
    <source>
        <dbReference type="EMBL" id="KIG17726.1"/>
    </source>
</evidence>
<dbReference type="EMBL" id="JMCC02000021">
    <property type="protein sequence ID" value="KIG17726.1"/>
    <property type="molecule type" value="Genomic_DNA"/>
</dbReference>
<protein>
    <submittedName>
        <fullName evidence="1">Uncharacterized protein</fullName>
    </submittedName>
</protein>
<name>A0A0C2D3E7_9BACT</name>
<dbReference type="Proteomes" id="UP000031599">
    <property type="component" value="Unassembled WGS sequence"/>
</dbReference>
<reference evidence="1 2" key="1">
    <citation type="submission" date="2014-12" db="EMBL/GenBank/DDBJ databases">
        <title>Genome assembly of Enhygromyxa salina DSM 15201.</title>
        <authorList>
            <person name="Sharma G."/>
            <person name="Subramanian S."/>
        </authorList>
    </citation>
    <scope>NUCLEOTIDE SEQUENCE [LARGE SCALE GENOMIC DNA]</scope>
    <source>
        <strain evidence="1 2">DSM 15201</strain>
    </source>
</reference>
<organism evidence="1 2">
    <name type="scientific">Enhygromyxa salina</name>
    <dbReference type="NCBI Taxonomy" id="215803"/>
    <lineage>
        <taxon>Bacteria</taxon>
        <taxon>Pseudomonadati</taxon>
        <taxon>Myxococcota</taxon>
        <taxon>Polyangia</taxon>
        <taxon>Nannocystales</taxon>
        <taxon>Nannocystaceae</taxon>
        <taxon>Enhygromyxa</taxon>
    </lineage>
</organism>
<proteinExistence type="predicted"/>
<sequence length="107" mass="12191">MRRNVEVEAVDLGPLGRFDATRVDDVELIAHRLEDAQMWAVWLQWDGIDNYCIPEGLIANGERVLARFPEFDVKSASPSDLLEYAKRKPNEPTARYILTSSDLGLWS</sequence>